<comment type="similarity">
    <text evidence="1">Belongs to the ATP-dependent AMP-binding enzyme family.</text>
</comment>
<dbReference type="InterPro" id="IPR045851">
    <property type="entry name" value="AMP-bd_C_sf"/>
</dbReference>
<feature type="domain" description="AMP-binding enzyme C-terminal" evidence="4">
    <location>
        <begin position="425"/>
        <end position="500"/>
    </location>
</feature>
<evidence type="ECO:0000256" key="1">
    <source>
        <dbReference type="ARBA" id="ARBA00006432"/>
    </source>
</evidence>
<dbReference type="AlphaFoldDB" id="A0A381S520"/>
<proteinExistence type="inferred from homology"/>
<evidence type="ECO:0000259" key="3">
    <source>
        <dbReference type="Pfam" id="PF00501"/>
    </source>
</evidence>
<dbReference type="PANTHER" id="PTHR43201">
    <property type="entry name" value="ACYL-COA SYNTHETASE"/>
    <property type="match status" value="1"/>
</dbReference>
<accession>A0A381S520</accession>
<dbReference type="Pfam" id="PF00501">
    <property type="entry name" value="AMP-binding"/>
    <property type="match status" value="1"/>
</dbReference>
<keyword evidence="2" id="KW-0436">Ligase</keyword>
<dbReference type="FunFam" id="3.30.300.30:FF:000008">
    <property type="entry name" value="2,3-dihydroxybenzoate-AMP ligase"/>
    <property type="match status" value="1"/>
</dbReference>
<protein>
    <recommendedName>
        <fullName evidence="6">AMP-dependent synthetase/ligase domain-containing protein</fullName>
    </recommendedName>
</protein>
<evidence type="ECO:0000256" key="2">
    <source>
        <dbReference type="ARBA" id="ARBA00022598"/>
    </source>
</evidence>
<sequence>MANNTVFPSTFQHLSISSGIRAAMSRNPEKQCFKHGQHTRTYKDLVSRMDRISSGFINDLKLQPDDHAAIVAGNSIEYMEIILGASQANIAMATINPKLSVTEIVAICDDAEAKVLFLDATMTEILNGIEFRTIKKVISIDDHLEQWLQKCKPMMEYPVVKEWDVFTIPYTSGTTGKPKGVLVPHRSRVLTLFGMAVEYGCYSPEDRFLAIAPMCHGAGMIFSLAPIFFGGYAEIMDRFDPEEIVTTFKKENITGFFGVPTHFHGITGLEKSVLTKNQSSSLDTIISNAAALPQTTKEKIVEIFGNHVLHETYGSTEGGIVSNLRPPDQLRKEQCVGQAFPCTTVKILDASGEECSPDEVGELFSTSPYLFNGYWKRPEETEEAVHNGWLTVGDLAKKDSEGYLYIVDRKNDMVISGGVNIYPRETEEVLIRHPDILDVAVVGIADEKWGESIKAFLVTRNNIDLNLEAVRAFCEDKISTIKMPKAVNIIDEIPRNAGGKVLKKSLRKIN</sequence>
<dbReference type="InterPro" id="IPR000873">
    <property type="entry name" value="AMP-dep_synth/lig_dom"/>
</dbReference>
<dbReference type="SUPFAM" id="SSF56801">
    <property type="entry name" value="Acetyl-CoA synthetase-like"/>
    <property type="match status" value="1"/>
</dbReference>
<dbReference type="Gene3D" id="3.40.50.12780">
    <property type="entry name" value="N-terminal domain of ligase-like"/>
    <property type="match status" value="1"/>
</dbReference>
<reference evidence="5" key="1">
    <citation type="submission" date="2018-05" db="EMBL/GenBank/DDBJ databases">
        <authorList>
            <person name="Lanie J.A."/>
            <person name="Ng W.-L."/>
            <person name="Kazmierczak K.M."/>
            <person name="Andrzejewski T.M."/>
            <person name="Davidsen T.M."/>
            <person name="Wayne K.J."/>
            <person name="Tettelin H."/>
            <person name="Glass J.I."/>
            <person name="Rusch D."/>
            <person name="Podicherti R."/>
            <person name="Tsui H.-C.T."/>
            <person name="Winkler M.E."/>
        </authorList>
    </citation>
    <scope>NUCLEOTIDE SEQUENCE</scope>
</reference>
<dbReference type="Gene3D" id="3.30.300.30">
    <property type="match status" value="1"/>
</dbReference>
<dbReference type="InterPro" id="IPR020845">
    <property type="entry name" value="AMP-binding_CS"/>
</dbReference>
<evidence type="ECO:0000259" key="4">
    <source>
        <dbReference type="Pfam" id="PF13193"/>
    </source>
</evidence>
<dbReference type="GO" id="GO:0031956">
    <property type="term" value="F:medium-chain fatty acid-CoA ligase activity"/>
    <property type="evidence" value="ECO:0007669"/>
    <property type="project" value="TreeGrafter"/>
</dbReference>
<dbReference type="EMBL" id="UINC01002603">
    <property type="protein sequence ID" value="SUZ98418.1"/>
    <property type="molecule type" value="Genomic_DNA"/>
</dbReference>
<dbReference type="InterPro" id="IPR025110">
    <property type="entry name" value="AMP-bd_C"/>
</dbReference>
<dbReference type="Pfam" id="PF13193">
    <property type="entry name" value="AMP-binding_C"/>
    <property type="match status" value="1"/>
</dbReference>
<feature type="domain" description="AMP-dependent synthetase/ligase" evidence="3">
    <location>
        <begin position="22"/>
        <end position="375"/>
    </location>
</feature>
<name>A0A381S520_9ZZZZ</name>
<evidence type="ECO:0000313" key="5">
    <source>
        <dbReference type="EMBL" id="SUZ98418.1"/>
    </source>
</evidence>
<evidence type="ECO:0008006" key="6">
    <source>
        <dbReference type="Google" id="ProtNLM"/>
    </source>
</evidence>
<gene>
    <name evidence="5" type="ORF">METZ01_LOCUS51272</name>
</gene>
<dbReference type="PROSITE" id="PS00455">
    <property type="entry name" value="AMP_BINDING"/>
    <property type="match status" value="1"/>
</dbReference>
<organism evidence="5">
    <name type="scientific">marine metagenome</name>
    <dbReference type="NCBI Taxonomy" id="408172"/>
    <lineage>
        <taxon>unclassified sequences</taxon>
        <taxon>metagenomes</taxon>
        <taxon>ecological metagenomes</taxon>
    </lineage>
</organism>
<dbReference type="PANTHER" id="PTHR43201:SF5">
    <property type="entry name" value="MEDIUM-CHAIN ACYL-COA LIGASE ACSF2, MITOCHONDRIAL"/>
    <property type="match status" value="1"/>
</dbReference>
<dbReference type="GO" id="GO:0006631">
    <property type="term" value="P:fatty acid metabolic process"/>
    <property type="evidence" value="ECO:0007669"/>
    <property type="project" value="TreeGrafter"/>
</dbReference>
<dbReference type="InterPro" id="IPR042099">
    <property type="entry name" value="ANL_N_sf"/>
</dbReference>